<name>A0A5N8XCV6_9ACTN</name>
<organism evidence="4 5">
    <name type="scientific">Streptomyces spongiae</name>
    <dbReference type="NCBI Taxonomy" id="565072"/>
    <lineage>
        <taxon>Bacteria</taxon>
        <taxon>Bacillati</taxon>
        <taxon>Actinomycetota</taxon>
        <taxon>Actinomycetes</taxon>
        <taxon>Kitasatosporales</taxon>
        <taxon>Streptomycetaceae</taxon>
        <taxon>Streptomyces</taxon>
    </lineage>
</organism>
<sequence>PDVPVRGIVRTHDGAVVPRAALTLIDTIGQQIGRGASGEDGRYALATPGAGSYMLIAAAGGHQPQAVTVTLGELPVELDVVLGGTGRLAGRVVTADGRPLRDATVTLTDVHGQVVATTRSGSEGGYLITELVAGEYTLAAGAHTFSPAALPVTVQATRESRQDIELVGGAVLSGKVRAGGGRPVEDARVTLLDITGSVVGTLTTSADGAFRFGDLAPGEYTVLASGYPPVATVLQVAGGDGTERDLRLEHED</sequence>
<keyword evidence="3" id="KW-0732">Signal</keyword>
<dbReference type="Proteomes" id="UP000400924">
    <property type="component" value="Unassembled WGS sequence"/>
</dbReference>
<evidence type="ECO:0000256" key="2">
    <source>
        <dbReference type="ARBA" id="ARBA00022525"/>
    </source>
</evidence>
<dbReference type="PANTHER" id="PTHR36108:SF13">
    <property type="entry name" value="COLOSSIN-B-RELATED"/>
    <property type="match status" value="1"/>
</dbReference>
<dbReference type="PANTHER" id="PTHR36108">
    <property type="entry name" value="COLOSSIN-B-RELATED"/>
    <property type="match status" value="1"/>
</dbReference>
<dbReference type="SUPFAM" id="SSF49452">
    <property type="entry name" value="Starch-binding domain-like"/>
    <property type="match status" value="1"/>
</dbReference>
<evidence type="ECO:0000256" key="1">
    <source>
        <dbReference type="ARBA" id="ARBA00007257"/>
    </source>
</evidence>
<feature type="non-terminal residue" evidence="4">
    <location>
        <position position="1"/>
    </location>
</feature>
<dbReference type="AlphaFoldDB" id="A0A5N8XCV6"/>
<comment type="similarity">
    <text evidence="1">Belongs to the serine-aspartate repeat-containing protein (SDr) family.</text>
</comment>
<evidence type="ECO:0000256" key="3">
    <source>
        <dbReference type="ARBA" id="ARBA00022729"/>
    </source>
</evidence>
<comment type="caution">
    <text evidence="4">The sequence shown here is derived from an EMBL/GenBank/DDBJ whole genome shotgun (WGS) entry which is preliminary data.</text>
</comment>
<evidence type="ECO:0000313" key="5">
    <source>
        <dbReference type="Proteomes" id="UP000400924"/>
    </source>
</evidence>
<evidence type="ECO:0000313" key="4">
    <source>
        <dbReference type="EMBL" id="MPY57331.1"/>
    </source>
</evidence>
<dbReference type="FunFam" id="2.60.40.1120:FF:000002">
    <property type="entry name" value="MFS transporter"/>
    <property type="match status" value="1"/>
</dbReference>
<dbReference type="OrthoDB" id="7375466at2"/>
<dbReference type="RefSeq" id="WP_152770891.1">
    <property type="nucleotide sequence ID" value="NZ_VJZC01000040.1"/>
</dbReference>
<proteinExistence type="inferred from homology"/>
<keyword evidence="5" id="KW-1185">Reference proteome</keyword>
<dbReference type="Gene3D" id="2.60.40.1120">
    <property type="entry name" value="Carboxypeptidase-like, regulatory domain"/>
    <property type="match status" value="3"/>
</dbReference>
<accession>A0A5N8XCV6</accession>
<keyword evidence="2" id="KW-0964">Secreted</keyword>
<dbReference type="SUPFAM" id="SSF49478">
    <property type="entry name" value="Cna protein B-type domain"/>
    <property type="match status" value="1"/>
</dbReference>
<dbReference type="Pfam" id="PF13620">
    <property type="entry name" value="CarboxypepD_reg"/>
    <property type="match status" value="3"/>
</dbReference>
<gene>
    <name evidence="4" type="ORF">FNH08_09145</name>
</gene>
<dbReference type="InterPro" id="IPR013784">
    <property type="entry name" value="Carb-bd-like_fold"/>
</dbReference>
<dbReference type="EMBL" id="VJZC01000040">
    <property type="protein sequence ID" value="MPY57331.1"/>
    <property type="molecule type" value="Genomic_DNA"/>
</dbReference>
<dbReference type="GO" id="GO:0030246">
    <property type="term" value="F:carbohydrate binding"/>
    <property type="evidence" value="ECO:0007669"/>
    <property type="project" value="InterPro"/>
</dbReference>
<dbReference type="SUPFAM" id="SSF49464">
    <property type="entry name" value="Carboxypeptidase regulatory domain-like"/>
    <property type="match status" value="1"/>
</dbReference>
<reference evidence="4 5" key="1">
    <citation type="submission" date="2019-07" db="EMBL/GenBank/DDBJ databases">
        <title>New species of Amycolatopsis and Streptomyces.</title>
        <authorList>
            <person name="Duangmal K."/>
            <person name="Teo W.F.A."/>
            <person name="Lipun K."/>
        </authorList>
    </citation>
    <scope>NUCLEOTIDE SEQUENCE [LARGE SCALE GENOMIC DNA]</scope>
    <source>
        <strain evidence="4 5">NBRC 106415</strain>
    </source>
</reference>
<dbReference type="InterPro" id="IPR008969">
    <property type="entry name" value="CarboxyPept-like_regulatory"/>
</dbReference>
<protein>
    <submittedName>
        <fullName evidence="4">DUF1416 domain-containing protein</fullName>
    </submittedName>
</protein>